<dbReference type="InterPro" id="IPR023803">
    <property type="entry name" value="Ribosomal_bS16_dom_sf"/>
</dbReference>
<proteinExistence type="inferred from homology"/>
<organism evidence="5 6">
    <name type="scientific">Candidatus Cyrtobacter comes</name>
    <dbReference type="NCBI Taxonomy" id="675776"/>
    <lineage>
        <taxon>Bacteria</taxon>
        <taxon>Pseudomonadati</taxon>
        <taxon>Pseudomonadota</taxon>
        <taxon>Alphaproteobacteria</taxon>
        <taxon>Rickettsiales</taxon>
        <taxon>Candidatus Midichloriaceae</taxon>
        <taxon>Candidatus Cyrtobacter</taxon>
    </lineage>
</organism>
<keyword evidence="4" id="KW-1133">Transmembrane helix</keyword>
<feature type="transmembrane region" description="Helical" evidence="4">
    <location>
        <begin position="6"/>
        <end position="23"/>
    </location>
</feature>
<dbReference type="Gene3D" id="3.30.1320.10">
    <property type="match status" value="1"/>
</dbReference>
<dbReference type="PANTHER" id="PTHR12919">
    <property type="entry name" value="30S RIBOSOMAL PROTEIN S16"/>
    <property type="match status" value="1"/>
</dbReference>
<evidence type="ECO:0000313" key="6">
    <source>
        <dbReference type="Proteomes" id="UP001293791"/>
    </source>
</evidence>
<evidence type="ECO:0000256" key="1">
    <source>
        <dbReference type="ARBA" id="ARBA00022980"/>
    </source>
</evidence>
<comment type="similarity">
    <text evidence="3">Belongs to the bacterial ribosomal protein bS16 family.</text>
</comment>
<dbReference type="PANTHER" id="PTHR12919:SF20">
    <property type="entry name" value="SMALL RIBOSOMAL SUBUNIT PROTEIN BS16M"/>
    <property type="match status" value="1"/>
</dbReference>
<dbReference type="SUPFAM" id="SSF54565">
    <property type="entry name" value="Ribosomal protein S16"/>
    <property type="match status" value="1"/>
</dbReference>
<accession>A0ABU5L8M4</accession>
<comment type="caution">
    <text evidence="5">The sequence shown here is derived from an EMBL/GenBank/DDBJ whole genome shotgun (WGS) entry which is preliminary data.</text>
</comment>
<evidence type="ECO:0000313" key="5">
    <source>
        <dbReference type="EMBL" id="MDZ5762382.1"/>
    </source>
</evidence>
<evidence type="ECO:0000256" key="4">
    <source>
        <dbReference type="SAM" id="Phobius"/>
    </source>
</evidence>
<dbReference type="PROSITE" id="PS00732">
    <property type="entry name" value="RIBOSOMAL_S16"/>
    <property type="match status" value="1"/>
</dbReference>
<evidence type="ECO:0000256" key="2">
    <source>
        <dbReference type="ARBA" id="ARBA00023274"/>
    </source>
</evidence>
<keyword evidence="2 3" id="KW-0687">Ribonucleoprotein</keyword>
<dbReference type="HAMAP" id="MF_00385">
    <property type="entry name" value="Ribosomal_bS16"/>
    <property type="match status" value="1"/>
</dbReference>
<dbReference type="Pfam" id="PF00886">
    <property type="entry name" value="Ribosomal_S16"/>
    <property type="match status" value="1"/>
</dbReference>
<reference evidence="5 6" key="1">
    <citation type="submission" date="2023-02" db="EMBL/GenBank/DDBJ databases">
        <title>Host association and intracellularity evolved multiple times independently in the Rickettsiales.</title>
        <authorList>
            <person name="Castelli M."/>
            <person name="Nardi T."/>
            <person name="Gammuto L."/>
            <person name="Bellinzona G."/>
            <person name="Sabaneyeva E."/>
            <person name="Potekhin A."/>
            <person name="Serra V."/>
            <person name="Petroni G."/>
            <person name="Sassera D."/>
        </authorList>
    </citation>
    <scope>NUCLEOTIDE SEQUENCE [LARGE SCALE GENOMIC DNA]</scope>
    <source>
        <strain evidence="5 6">BOD18</strain>
    </source>
</reference>
<keyword evidence="4" id="KW-0472">Membrane</keyword>
<dbReference type="NCBIfam" id="TIGR00002">
    <property type="entry name" value="S16"/>
    <property type="match status" value="1"/>
</dbReference>
<keyword evidence="6" id="KW-1185">Reference proteome</keyword>
<sequence>MIPTSASWLLILGFLVVSVKIRLARFGAKKRPCYRVVVSDSRSPRDGRFIEQVGRYNPTLPQGSTGRFVVDFERLKYWIGVGATPTSVIKRLVHATRQL</sequence>
<dbReference type="Proteomes" id="UP001293791">
    <property type="component" value="Unassembled WGS sequence"/>
</dbReference>
<keyword evidence="4" id="KW-0812">Transmembrane</keyword>
<name>A0ABU5L8M4_9RICK</name>
<protein>
    <recommendedName>
        <fullName evidence="3">Small ribosomal subunit protein bS16</fullName>
    </recommendedName>
</protein>
<dbReference type="InterPro" id="IPR000307">
    <property type="entry name" value="Ribosomal_bS16"/>
</dbReference>
<keyword evidence="1 3" id="KW-0689">Ribosomal protein</keyword>
<evidence type="ECO:0000256" key="3">
    <source>
        <dbReference type="HAMAP-Rule" id="MF_00385"/>
    </source>
</evidence>
<dbReference type="GO" id="GO:0005840">
    <property type="term" value="C:ribosome"/>
    <property type="evidence" value="ECO:0007669"/>
    <property type="project" value="UniProtKB-KW"/>
</dbReference>
<dbReference type="EMBL" id="JARGYT010000043">
    <property type="protein sequence ID" value="MDZ5762382.1"/>
    <property type="molecule type" value="Genomic_DNA"/>
</dbReference>
<dbReference type="InterPro" id="IPR020592">
    <property type="entry name" value="Ribosomal_bS16_CS"/>
</dbReference>
<gene>
    <name evidence="3" type="primary">rpsP</name>
    <name evidence="5" type="ORF">Cyrtocomes_00761</name>
</gene>